<evidence type="ECO:0000313" key="2">
    <source>
        <dbReference type="EMBL" id="MEA5139490.1"/>
    </source>
</evidence>
<evidence type="ECO:0000256" key="1">
    <source>
        <dbReference type="SAM" id="Phobius"/>
    </source>
</evidence>
<organism evidence="2 3">
    <name type="scientific">Arcicella rigui</name>
    <dbReference type="NCBI Taxonomy" id="797020"/>
    <lineage>
        <taxon>Bacteria</taxon>
        <taxon>Pseudomonadati</taxon>
        <taxon>Bacteroidota</taxon>
        <taxon>Cytophagia</taxon>
        <taxon>Cytophagales</taxon>
        <taxon>Flectobacillaceae</taxon>
        <taxon>Arcicella</taxon>
    </lineage>
</organism>
<evidence type="ECO:0000313" key="3">
    <source>
        <dbReference type="Proteomes" id="UP001302949"/>
    </source>
</evidence>
<feature type="transmembrane region" description="Helical" evidence="1">
    <location>
        <begin position="41"/>
        <end position="60"/>
    </location>
</feature>
<accession>A0ABU5Q9I0</accession>
<keyword evidence="1" id="KW-0812">Transmembrane</keyword>
<proteinExistence type="predicted"/>
<keyword evidence="1" id="KW-1133">Transmembrane helix</keyword>
<dbReference type="RefSeq" id="WP_323296649.1">
    <property type="nucleotide sequence ID" value="NZ_JAYFUM010000010.1"/>
</dbReference>
<dbReference type="EMBL" id="JAYFUM010000010">
    <property type="protein sequence ID" value="MEA5139490.1"/>
    <property type="molecule type" value="Genomic_DNA"/>
</dbReference>
<reference evidence="2 3" key="1">
    <citation type="submission" date="2023-12" db="EMBL/GenBank/DDBJ databases">
        <title>Novel species of the genus Arcicella isolated from rivers.</title>
        <authorList>
            <person name="Lu H."/>
        </authorList>
    </citation>
    <scope>NUCLEOTIDE SEQUENCE [LARGE SCALE GENOMIC DNA]</scope>
    <source>
        <strain evidence="2 3">KCTC 23307</strain>
    </source>
</reference>
<sequence length="71" mass="8408">MKQNHKEIKYLISSVIFMVLLNFPILSIFNKNSTINGIPALFFYVFTVWAVFIGFLYWSVKKEEQQAEKDE</sequence>
<protein>
    <recommendedName>
        <fullName evidence="4">DUF3311 domain-containing protein</fullName>
    </recommendedName>
</protein>
<feature type="transmembrane region" description="Helical" evidence="1">
    <location>
        <begin position="12"/>
        <end position="29"/>
    </location>
</feature>
<comment type="caution">
    <text evidence="2">The sequence shown here is derived from an EMBL/GenBank/DDBJ whole genome shotgun (WGS) entry which is preliminary data.</text>
</comment>
<gene>
    <name evidence="2" type="ORF">VB248_10105</name>
</gene>
<evidence type="ECO:0008006" key="4">
    <source>
        <dbReference type="Google" id="ProtNLM"/>
    </source>
</evidence>
<keyword evidence="1" id="KW-0472">Membrane</keyword>
<keyword evidence="3" id="KW-1185">Reference proteome</keyword>
<dbReference type="Proteomes" id="UP001302949">
    <property type="component" value="Unassembled WGS sequence"/>
</dbReference>
<name>A0ABU5Q9I0_9BACT</name>